<feature type="compositionally biased region" description="Basic and acidic residues" evidence="1">
    <location>
        <begin position="12"/>
        <end position="27"/>
    </location>
</feature>
<name>A0A151ISU7_9HYME</name>
<reference evidence="2 3" key="1">
    <citation type="submission" date="2015-09" db="EMBL/GenBank/DDBJ databases">
        <title>Trachymyrmex cornetzi WGS genome.</title>
        <authorList>
            <person name="Nygaard S."/>
            <person name="Hu H."/>
            <person name="Boomsma J."/>
            <person name="Zhang G."/>
        </authorList>
    </citation>
    <scope>NUCLEOTIDE SEQUENCE [LARGE SCALE GENOMIC DNA]</scope>
    <source>
        <strain evidence="2">Tcor2-1</strain>
        <tissue evidence="2">Whole body</tissue>
    </source>
</reference>
<keyword evidence="3" id="KW-1185">Reference proteome</keyword>
<evidence type="ECO:0000256" key="1">
    <source>
        <dbReference type="SAM" id="MobiDB-lite"/>
    </source>
</evidence>
<feature type="region of interest" description="Disordered" evidence="1">
    <location>
        <begin position="1"/>
        <end position="44"/>
    </location>
</feature>
<dbReference type="Proteomes" id="UP000078492">
    <property type="component" value="Unassembled WGS sequence"/>
</dbReference>
<proteinExistence type="predicted"/>
<protein>
    <submittedName>
        <fullName evidence="2">Uncharacterized protein</fullName>
    </submittedName>
</protein>
<accession>A0A151ISU7</accession>
<organism evidence="2 3">
    <name type="scientific">Trachymyrmex cornetzi</name>
    <dbReference type="NCBI Taxonomy" id="471704"/>
    <lineage>
        <taxon>Eukaryota</taxon>
        <taxon>Metazoa</taxon>
        <taxon>Ecdysozoa</taxon>
        <taxon>Arthropoda</taxon>
        <taxon>Hexapoda</taxon>
        <taxon>Insecta</taxon>
        <taxon>Pterygota</taxon>
        <taxon>Neoptera</taxon>
        <taxon>Endopterygota</taxon>
        <taxon>Hymenoptera</taxon>
        <taxon>Apocrita</taxon>
        <taxon>Aculeata</taxon>
        <taxon>Formicoidea</taxon>
        <taxon>Formicidae</taxon>
        <taxon>Myrmicinae</taxon>
        <taxon>Trachymyrmex</taxon>
    </lineage>
</organism>
<dbReference type="EMBL" id="KQ981055">
    <property type="protein sequence ID" value="KYN09988.1"/>
    <property type="molecule type" value="Genomic_DNA"/>
</dbReference>
<evidence type="ECO:0000313" key="2">
    <source>
        <dbReference type="EMBL" id="KYN09988.1"/>
    </source>
</evidence>
<evidence type="ECO:0000313" key="3">
    <source>
        <dbReference type="Proteomes" id="UP000078492"/>
    </source>
</evidence>
<dbReference type="AlphaFoldDB" id="A0A151ISU7"/>
<sequence>MRSARAQPDTSEYDRGNRVGPEREKSTKFISGHPRAEPRPGTNSIASVALFRERAHGTLTKSMVFLLGRMHRREVHALQPHGLLIGNRSPARTL</sequence>
<gene>
    <name evidence="2" type="ORF">ALC57_17881</name>
</gene>